<reference evidence="2 3" key="1">
    <citation type="submission" date="2024-02" db="EMBL/GenBank/DDBJ databases">
        <authorList>
            <person name="Chen Y."/>
            <person name="Shah S."/>
            <person name="Dougan E. K."/>
            <person name="Thang M."/>
            <person name="Chan C."/>
        </authorList>
    </citation>
    <scope>NUCLEOTIDE SEQUENCE [LARGE SCALE GENOMIC DNA]</scope>
</reference>
<protein>
    <submittedName>
        <fullName evidence="2">Uncharacterized protein</fullName>
    </submittedName>
</protein>
<keyword evidence="1" id="KW-0732">Signal</keyword>
<dbReference type="Proteomes" id="UP001642484">
    <property type="component" value="Unassembled WGS sequence"/>
</dbReference>
<accession>A0ABP0LMT3</accession>
<name>A0ABP0LMT3_9DINO</name>
<dbReference type="EMBL" id="CAXAMN010013335">
    <property type="protein sequence ID" value="CAK9040470.1"/>
    <property type="molecule type" value="Genomic_DNA"/>
</dbReference>
<sequence>MTVTLAQGAGSKRTRCYCVFTTLCCGLRLALAKNVQPYPGTSSICRRNLHTPWTAPSSKAALLRRRMKVRVAVLQVDCAGCMHCMKLRRSLQSIMQVQFRGVRSKTSSGLDEGGPLLRQGLALGEPVEMPVAWRKRFPEPMDAPGLKATSRLQELTKRRDLLKRQLAAMEAVEDPEGEELERILAMKDQLLLMERQLSDSHEWPLGCATT</sequence>
<evidence type="ECO:0000256" key="1">
    <source>
        <dbReference type="SAM" id="SignalP"/>
    </source>
</evidence>
<feature type="signal peptide" evidence="1">
    <location>
        <begin position="1"/>
        <end position="32"/>
    </location>
</feature>
<evidence type="ECO:0000313" key="3">
    <source>
        <dbReference type="Proteomes" id="UP001642484"/>
    </source>
</evidence>
<proteinExistence type="predicted"/>
<gene>
    <name evidence="2" type="ORF">CCMP2556_LOCUS21783</name>
</gene>
<evidence type="ECO:0000313" key="2">
    <source>
        <dbReference type="EMBL" id="CAK9040470.1"/>
    </source>
</evidence>
<keyword evidence="3" id="KW-1185">Reference proteome</keyword>
<comment type="caution">
    <text evidence="2">The sequence shown here is derived from an EMBL/GenBank/DDBJ whole genome shotgun (WGS) entry which is preliminary data.</text>
</comment>
<feature type="chain" id="PRO_5047363464" evidence="1">
    <location>
        <begin position="33"/>
        <end position="210"/>
    </location>
</feature>
<organism evidence="2 3">
    <name type="scientific">Durusdinium trenchii</name>
    <dbReference type="NCBI Taxonomy" id="1381693"/>
    <lineage>
        <taxon>Eukaryota</taxon>
        <taxon>Sar</taxon>
        <taxon>Alveolata</taxon>
        <taxon>Dinophyceae</taxon>
        <taxon>Suessiales</taxon>
        <taxon>Symbiodiniaceae</taxon>
        <taxon>Durusdinium</taxon>
    </lineage>
</organism>